<evidence type="ECO:0000313" key="2">
    <source>
        <dbReference type="EMBL" id="TXK37878.1"/>
    </source>
</evidence>
<sequence length="263" mass="30263">MKTRSYTHLTQLLSFLCLCLFSGAGCRMVYTPTMQNVPLLHEKGDLQLVANVQNLQTAYALSDHVAVMANGSYHQARWTMGSTPSQREQDYKSNRYNVEGAVGYFRPIVDKVSWEVYGGAGLGQVHLHNHPLIFGWGNTYPDEQLEYTANTRKVFIQPAIGLADKTVELSFSSRLVALQLQNIQTTYTQEQLQYDKLANLDQHMHLFLEPCVTARFGFKWLKLQTQFLHSARLTKQEIRHNPFVLNFSLQFNLSKQNRQEIFR</sequence>
<comment type="caution">
    <text evidence="2">The sequence shown here is derived from an EMBL/GenBank/DDBJ whole genome shotgun (WGS) entry which is preliminary data.</text>
</comment>
<dbReference type="PROSITE" id="PS51257">
    <property type="entry name" value="PROKAR_LIPOPROTEIN"/>
    <property type="match status" value="1"/>
</dbReference>
<feature type="chain" id="PRO_5022679743" evidence="1">
    <location>
        <begin position="25"/>
        <end position="263"/>
    </location>
</feature>
<proteinExistence type="predicted"/>
<organism evidence="2 3">
    <name type="scientific">Pontibacter qinzhouensis</name>
    <dbReference type="NCBI Taxonomy" id="2603253"/>
    <lineage>
        <taxon>Bacteria</taxon>
        <taxon>Pseudomonadati</taxon>
        <taxon>Bacteroidota</taxon>
        <taxon>Cytophagia</taxon>
        <taxon>Cytophagales</taxon>
        <taxon>Hymenobacteraceae</taxon>
        <taxon>Pontibacter</taxon>
    </lineage>
</organism>
<accession>A0A5C8JJT9</accession>
<dbReference type="RefSeq" id="WP_147922489.1">
    <property type="nucleotide sequence ID" value="NZ_VRTY01000055.1"/>
</dbReference>
<evidence type="ECO:0000256" key="1">
    <source>
        <dbReference type="SAM" id="SignalP"/>
    </source>
</evidence>
<dbReference type="EMBL" id="VRTY01000055">
    <property type="protein sequence ID" value="TXK37878.1"/>
    <property type="molecule type" value="Genomic_DNA"/>
</dbReference>
<evidence type="ECO:0000313" key="3">
    <source>
        <dbReference type="Proteomes" id="UP000321926"/>
    </source>
</evidence>
<feature type="signal peptide" evidence="1">
    <location>
        <begin position="1"/>
        <end position="24"/>
    </location>
</feature>
<dbReference type="Proteomes" id="UP000321926">
    <property type="component" value="Unassembled WGS sequence"/>
</dbReference>
<keyword evidence="1" id="KW-0732">Signal</keyword>
<name>A0A5C8JJT9_9BACT</name>
<dbReference type="OrthoDB" id="1337415at2"/>
<gene>
    <name evidence="2" type="ORF">FVR03_14545</name>
</gene>
<protein>
    <submittedName>
        <fullName evidence="2">Porin family protein</fullName>
    </submittedName>
</protein>
<keyword evidence="3" id="KW-1185">Reference proteome</keyword>
<reference evidence="2 3" key="1">
    <citation type="submission" date="2019-08" db="EMBL/GenBank/DDBJ databases">
        <authorList>
            <person name="Shi S."/>
        </authorList>
    </citation>
    <scope>NUCLEOTIDE SEQUENCE [LARGE SCALE GENOMIC DNA]</scope>
    <source>
        <strain evidence="2 3">GY10130</strain>
    </source>
</reference>
<dbReference type="AlphaFoldDB" id="A0A5C8JJT9"/>